<protein>
    <submittedName>
        <fullName evidence="1">Uncharacterized protein</fullName>
    </submittedName>
</protein>
<evidence type="ECO:0000313" key="3">
    <source>
        <dbReference type="Proteomes" id="UP000677228"/>
    </source>
</evidence>
<gene>
    <name evidence="1" type="ORF">OVA965_LOCUS7434</name>
    <name evidence="2" type="ORF">TMI583_LOCUS7429</name>
</gene>
<dbReference type="AlphaFoldDB" id="A0A8S2DBW9"/>
<dbReference type="EMBL" id="CAJOBA010002368">
    <property type="protein sequence ID" value="CAF3641957.1"/>
    <property type="molecule type" value="Genomic_DNA"/>
</dbReference>
<dbReference type="Proteomes" id="UP000677228">
    <property type="component" value="Unassembled WGS sequence"/>
</dbReference>
<reference evidence="1" key="1">
    <citation type="submission" date="2021-02" db="EMBL/GenBank/DDBJ databases">
        <authorList>
            <person name="Nowell W R."/>
        </authorList>
    </citation>
    <scope>NUCLEOTIDE SEQUENCE</scope>
</reference>
<name>A0A8S2DBW9_9BILA</name>
<evidence type="ECO:0000313" key="2">
    <source>
        <dbReference type="EMBL" id="CAF3641957.1"/>
    </source>
</evidence>
<organism evidence="1 3">
    <name type="scientific">Didymodactylos carnosus</name>
    <dbReference type="NCBI Taxonomy" id="1234261"/>
    <lineage>
        <taxon>Eukaryota</taxon>
        <taxon>Metazoa</taxon>
        <taxon>Spiralia</taxon>
        <taxon>Gnathifera</taxon>
        <taxon>Rotifera</taxon>
        <taxon>Eurotatoria</taxon>
        <taxon>Bdelloidea</taxon>
        <taxon>Philodinida</taxon>
        <taxon>Philodinidae</taxon>
        <taxon>Didymodactylos</taxon>
    </lineage>
</organism>
<evidence type="ECO:0000313" key="1">
    <source>
        <dbReference type="EMBL" id="CAF0856906.1"/>
    </source>
</evidence>
<proteinExistence type="predicted"/>
<sequence length="273" mass="30796">MMNATCNLDEIACSTALWFWHANNMAGPAQTGNHAATTKIISIIECNGGSEQSRTTRDDKTSCKNIIVSTMSNDDNEYPVGTEVHDGIGPIEEQLSIEAVDQIRTNPRLRSALATAAHSSMNSSNRNNIVNAGSRQLRQRPLRQYPYYLTYQRVTVPAWSSHPQCRNQLSAARADEHVQCAHQLRPPEQRQRPSAGATILISSASGRSFRPTTERTSKRNISRYFEVQKRNCIQLRHRKKKESANDSAFVHRSKGLIRLKWGNRRLLPNFIKV</sequence>
<comment type="caution">
    <text evidence="1">The sequence shown here is derived from an EMBL/GenBank/DDBJ whole genome shotgun (WGS) entry which is preliminary data.</text>
</comment>
<accession>A0A8S2DBW9</accession>
<dbReference type="Proteomes" id="UP000682733">
    <property type="component" value="Unassembled WGS sequence"/>
</dbReference>
<dbReference type="EMBL" id="CAJNOK010002368">
    <property type="protein sequence ID" value="CAF0856906.1"/>
    <property type="molecule type" value="Genomic_DNA"/>
</dbReference>